<dbReference type="GO" id="GO:0008253">
    <property type="term" value="F:5'-nucleotidase activity"/>
    <property type="evidence" value="ECO:0007669"/>
    <property type="project" value="InterPro"/>
</dbReference>
<gene>
    <name evidence="2" type="ORF">NDU88_002333</name>
</gene>
<evidence type="ECO:0000313" key="3">
    <source>
        <dbReference type="Proteomes" id="UP001066276"/>
    </source>
</evidence>
<dbReference type="PANTHER" id="PTHR31367">
    <property type="entry name" value="CYTOSOLIC 5'-NUCLEOTIDASE 1 FAMILY MEMBER"/>
    <property type="match status" value="1"/>
</dbReference>
<dbReference type="AlphaFoldDB" id="A0AAV7R9R0"/>
<dbReference type="PANTHER" id="PTHR31367:SF0">
    <property type="entry name" value="CYTOSOLIC 5'-NUCLEOTIDASE 1B"/>
    <property type="match status" value="1"/>
</dbReference>
<dbReference type="GO" id="GO:0009117">
    <property type="term" value="P:nucleotide metabolic process"/>
    <property type="evidence" value="ECO:0007669"/>
    <property type="project" value="InterPro"/>
</dbReference>
<dbReference type="GO" id="GO:0046085">
    <property type="term" value="P:adenosine metabolic process"/>
    <property type="evidence" value="ECO:0007669"/>
    <property type="project" value="TreeGrafter"/>
</dbReference>
<dbReference type="Proteomes" id="UP001066276">
    <property type="component" value="Chromosome 5"/>
</dbReference>
<accession>A0AAV7R9R0</accession>
<dbReference type="GO" id="GO:0000166">
    <property type="term" value="F:nucleotide binding"/>
    <property type="evidence" value="ECO:0007669"/>
    <property type="project" value="InterPro"/>
</dbReference>
<feature type="region of interest" description="Disordered" evidence="1">
    <location>
        <begin position="1"/>
        <end position="41"/>
    </location>
</feature>
<evidence type="ECO:0000313" key="2">
    <source>
        <dbReference type="EMBL" id="KAJ1149526.1"/>
    </source>
</evidence>
<reference evidence="2" key="1">
    <citation type="journal article" date="2022" name="bioRxiv">
        <title>Sequencing and chromosome-scale assembly of the giantPleurodeles waltlgenome.</title>
        <authorList>
            <person name="Brown T."/>
            <person name="Elewa A."/>
            <person name="Iarovenko S."/>
            <person name="Subramanian E."/>
            <person name="Araus A.J."/>
            <person name="Petzold A."/>
            <person name="Susuki M."/>
            <person name="Suzuki K.-i.T."/>
            <person name="Hayashi T."/>
            <person name="Toyoda A."/>
            <person name="Oliveira C."/>
            <person name="Osipova E."/>
            <person name="Leigh N.D."/>
            <person name="Simon A."/>
            <person name="Yun M.H."/>
        </authorList>
    </citation>
    <scope>NUCLEOTIDE SEQUENCE</scope>
    <source>
        <strain evidence="2">20211129_DDA</strain>
        <tissue evidence="2">Liver</tissue>
    </source>
</reference>
<dbReference type="Pfam" id="PF06189">
    <property type="entry name" value="5-nucleotidase"/>
    <property type="match status" value="1"/>
</dbReference>
<name>A0AAV7R9R0_PLEWA</name>
<evidence type="ECO:0000256" key="1">
    <source>
        <dbReference type="SAM" id="MobiDB-lite"/>
    </source>
</evidence>
<sequence length="383" mass="42339">MSTSAGQPKTAVADSSSTSSASFLEVPGQKDGAPGLKHVASEGEMDWQAAKAFYDSMGSKKKPRPPKPKHAVTIAVSSRALFDMVEERKLYEEQGVEKYVKYQEEHESEPLKPGPAFPFVKAVEEVNARLRELYPDSEELFDIVLMTNNHAQVGVRLINSINHYGLNIERFCMTGGKSPIGYLKAYLTNLYLSADSEKVGEAIEEGIAAATMFTSNRTIHFSDKQLRVAFDGDAVLFSDESEQIVKKHGLDAFFENEQQFENKPLAQGPLKGFLEALGKLQRKFYAKGARLDCPIRTYLVTARSAASSGARALKTLRSWGLEIDEALFLAGAPKGPVLEKIHPHIFFDDQMFHIEGAQEMGTIAAHVPYGIGQRYNKSTPKED</sequence>
<dbReference type="EMBL" id="JANPWB010000009">
    <property type="protein sequence ID" value="KAJ1149526.1"/>
    <property type="molecule type" value="Genomic_DNA"/>
</dbReference>
<dbReference type="GO" id="GO:0000287">
    <property type="term" value="F:magnesium ion binding"/>
    <property type="evidence" value="ECO:0007669"/>
    <property type="project" value="InterPro"/>
</dbReference>
<dbReference type="GO" id="GO:0005829">
    <property type="term" value="C:cytosol"/>
    <property type="evidence" value="ECO:0007669"/>
    <property type="project" value="TreeGrafter"/>
</dbReference>
<proteinExistence type="predicted"/>
<organism evidence="2 3">
    <name type="scientific">Pleurodeles waltl</name>
    <name type="common">Iberian ribbed newt</name>
    <dbReference type="NCBI Taxonomy" id="8319"/>
    <lineage>
        <taxon>Eukaryota</taxon>
        <taxon>Metazoa</taxon>
        <taxon>Chordata</taxon>
        <taxon>Craniata</taxon>
        <taxon>Vertebrata</taxon>
        <taxon>Euteleostomi</taxon>
        <taxon>Amphibia</taxon>
        <taxon>Batrachia</taxon>
        <taxon>Caudata</taxon>
        <taxon>Salamandroidea</taxon>
        <taxon>Salamandridae</taxon>
        <taxon>Pleurodelinae</taxon>
        <taxon>Pleurodeles</taxon>
    </lineage>
</organism>
<protein>
    <submittedName>
        <fullName evidence="2">Uncharacterized protein</fullName>
    </submittedName>
</protein>
<keyword evidence="3" id="KW-1185">Reference proteome</keyword>
<comment type="caution">
    <text evidence="2">The sequence shown here is derived from an EMBL/GenBank/DDBJ whole genome shotgun (WGS) entry which is preliminary data.</text>
</comment>
<dbReference type="InterPro" id="IPR010394">
    <property type="entry name" value="5-nucleotidase"/>
</dbReference>